<sequence>MPLVAFVRDPLIGTVRFLASLLFPLVIKWVPSFTNTARLLEDSKAFLIWVGSFSKWNGTSGIGYRDLMGESIGRRQKKLPPCDLKKSVSMREIRNSVRILVVAIHQNFHQTVLNLRLHRLLQHHQERLELC</sequence>
<proteinExistence type="predicted"/>
<reference evidence="1" key="2">
    <citation type="journal article" date="2024" name="Plant">
        <title>Genomic evolution and insights into agronomic trait innovations of Sesamum species.</title>
        <authorList>
            <person name="Miao H."/>
            <person name="Wang L."/>
            <person name="Qu L."/>
            <person name="Liu H."/>
            <person name="Sun Y."/>
            <person name="Le M."/>
            <person name="Wang Q."/>
            <person name="Wei S."/>
            <person name="Zheng Y."/>
            <person name="Lin W."/>
            <person name="Duan Y."/>
            <person name="Cao H."/>
            <person name="Xiong S."/>
            <person name="Wang X."/>
            <person name="Wei L."/>
            <person name="Li C."/>
            <person name="Ma Q."/>
            <person name="Ju M."/>
            <person name="Zhao R."/>
            <person name="Li G."/>
            <person name="Mu C."/>
            <person name="Tian Q."/>
            <person name="Mei H."/>
            <person name="Zhang T."/>
            <person name="Gao T."/>
            <person name="Zhang H."/>
        </authorList>
    </citation>
    <scope>NUCLEOTIDE SEQUENCE</scope>
    <source>
        <strain evidence="1">G01</strain>
    </source>
</reference>
<protein>
    <submittedName>
        <fullName evidence="1">Uncharacterized protein</fullName>
    </submittedName>
</protein>
<gene>
    <name evidence="1" type="ORF">Sangu_1639600</name>
</gene>
<dbReference type="AlphaFoldDB" id="A0AAW2MLD5"/>
<organism evidence="1">
    <name type="scientific">Sesamum angustifolium</name>
    <dbReference type="NCBI Taxonomy" id="2727405"/>
    <lineage>
        <taxon>Eukaryota</taxon>
        <taxon>Viridiplantae</taxon>
        <taxon>Streptophyta</taxon>
        <taxon>Embryophyta</taxon>
        <taxon>Tracheophyta</taxon>
        <taxon>Spermatophyta</taxon>
        <taxon>Magnoliopsida</taxon>
        <taxon>eudicotyledons</taxon>
        <taxon>Gunneridae</taxon>
        <taxon>Pentapetalae</taxon>
        <taxon>asterids</taxon>
        <taxon>lamiids</taxon>
        <taxon>Lamiales</taxon>
        <taxon>Pedaliaceae</taxon>
        <taxon>Sesamum</taxon>
    </lineage>
</organism>
<reference evidence="1" key="1">
    <citation type="submission" date="2020-06" db="EMBL/GenBank/DDBJ databases">
        <authorList>
            <person name="Li T."/>
            <person name="Hu X."/>
            <person name="Zhang T."/>
            <person name="Song X."/>
            <person name="Zhang H."/>
            <person name="Dai N."/>
            <person name="Sheng W."/>
            <person name="Hou X."/>
            <person name="Wei L."/>
        </authorList>
    </citation>
    <scope>NUCLEOTIDE SEQUENCE</scope>
    <source>
        <strain evidence="1">G01</strain>
        <tissue evidence="1">Leaf</tissue>
    </source>
</reference>
<evidence type="ECO:0000313" key="1">
    <source>
        <dbReference type="EMBL" id="KAL0330941.1"/>
    </source>
</evidence>
<accession>A0AAW2MLD5</accession>
<comment type="caution">
    <text evidence="1">The sequence shown here is derived from an EMBL/GenBank/DDBJ whole genome shotgun (WGS) entry which is preliminary data.</text>
</comment>
<dbReference type="EMBL" id="JACGWK010000010">
    <property type="protein sequence ID" value="KAL0330941.1"/>
    <property type="molecule type" value="Genomic_DNA"/>
</dbReference>
<name>A0AAW2MLD5_9LAMI</name>